<evidence type="ECO:0000259" key="2">
    <source>
        <dbReference type="PROSITE" id="PS50195"/>
    </source>
</evidence>
<gene>
    <name evidence="3" type="ORF">PHYBOEH_003826</name>
</gene>
<comment type="caution">
    <text evidence="3">The sequence shown here is derived from an EMBL/GenBank/DDBJ whole genome shotgun (WGS) entry which is preliminary data.</text>
</comment>
<keyword evidence="4" id="KW-1185">Reference proteome</keyword>
<dbReference type="Pfam" id="PF00787">
    <property type="entry name" value="PX"/>
    <property type="match status" value="1"/>
</dbReference>
<dbReference type="OrthoDB" id="164496at2759"/>
<dbReference type="GO" id="GO:0035091">
    <property type="term" value="F:phosphatidylinositol binding"/>
    <property type="evidence" value="ECO:0007669"/>
    <property type="project" value="InterPro"/>
</dbReference>
<feature type="compositionally biased region" description="Low complexity" evidence="1">
    <location>
        <begin position="43"/>
        <end position="53"/>
    </location>
</feature>
<protein>
    <recommendedName>
        <fullName evidence="2">PX domain-containing protein</fullName>
    </recommendedName>
</protein>
<evidence type="ECO:0000313" key="4">
    <source>
        <dbReference type="Proteomes" id="UP000693981"/>
    </source>
</evidence>
<sequence length="171" mass="17965">MGCAQSKTEDVATPAAEAAPASTTPAETEPVAAEPIAEEPVAEEVTAAPAAAEAEAEPEAEAAAAEEPAKELYMVTGHAIEENGVVYYTVEATEGESSFKKRFSEFKALVVELGSPKTLPPLPSSGLASKVRGKHSPELIKERETQLAVVLNAIANDSELAEKEPFKKFVE</sequence>
<feature type="compositionally biased region" description="Low complexity" evidence="1">
    <location>
        <begin position="11"/>
        <end position="35"/>
    </location>
</feature>
<organism evidence="3 4">
    <name type="scientific">Phytophthora boehmeriae</name>
    <dbReference type="NCBI Taxonomy" id="109152"/>
    <lineage>
        <taxon>Eukaryota</taxon>
        <taxon>Sar</taxon>
        <taxon>Stramenopiles</taxon>
        <taxon>Oomycota</taxon>
        <taxon>Peronosporomycetes</taxon>
        <taxon>Peronosporales</taxon>
        <taxon>Peronosporaceae</taxon>
        <taxon>Phytophthora</taxon>
    </lineage>
</organism>
<dbReference type="EMBL" id="JAGDFL010000021">
    <property type="protein sequence ID" value="KAG7400915.1"/>
    <property type="molecule type" value="Genomic_DNA"/>
</dbReference>
<feature type="region of interest" description="Disordered" evidence="1">
    <location>
        <begin position="1"/>
        <end position="69"/>
    </location>
</feature>
<proteinExistence type="predicted"/>
<accession>A0A8T1X4M2</accession>
<evidence type="ECO:0000256" key="1">
    <source>
        <dbReference type="SAM" id="MobiDB-lite"/>
    </source>
</evidence>
<dbReference type="Proteomes" id="UP000693981">
    <property type="component" value="Unassembled WGS sequence"/>
</dbReference>
<name>A0A8T1X4M2_9STRA</name>
<evidence type="ECO:0000313" key="3">
    <source>
        <dbReference type="EMBL" id="KAG7400915.1"/>
    </source>
</evidence>
<reference evidence="3" key="1">
    <citation type="submission" date="2021-02" db="EMBL/GenBank/DDBJ databases">
        <authorList>
            <person name="Palmer J.M."/>
        </authorList>
    </citation>
    <scope>NUCLEOTIDE SEQUENCE</scope>
    <source>
        <strain evidence="3">SCRP23</strain>
    </source>
</reference>
<dbReference type="AlphaFoldDB" id="A0A8T1X4M2"/>
<dbReference type="CDD" id="cd06093">
    <property type="entry name" value="PX_domain"/>
    <property type="match status" value="1"/>
</dbReference>
<dbReference type="InterPro" id="IPR001683">
    <property type="entry name" value="PX_dom"/>
</dbReference>
<feature type="domain" description="PX" evidence="2">
    <location>
        <begin position="66"/>
        <end position="171"/>
    </location>
</feature>
<dbReference type="PROSITE" id="PS50195">
    <property type="entry name" value="PX"/>
    <property type="match status" value="1"/>
</dbReference>